<name>A0A7S4F3P1_CHRCT</name>
<sequence>MVNSALTSMNLAGNPVGNQAMIALAAGLAVNQSLVEMKLCRMHNFDQSSDSGVVNEGFEKMAAVLKLHETLATVDLSGNMLSDACCDELAQTVKLGRLKEIILAGCHISPAGCCKLAAALEENTSVTRMNLSGNCVHDSVCKVLALSLIKNKTLRSLDLSSNPMTTEGIEALVDALQINRTLIDLALKNCTMSKDARRAMNEKLESAQTRQVMEQLFSNSVYLAGKEIPADVKTIITNCL</sequence>
<organism evidence="1">
    <name type="scientific">Chrysotila carterae</name>
    <name type="common">Marine alga</name>
    <name type="synonym">Syracosphaera carterae</name>
    <dbReference type="NCBI Taxonomy" id="13221"/>
    <lineage>
        <taxon>Eukaryota</taxon>
        <taxon>Haptista</taxon>
        <taxon>Haptophyta</taxon>
        <taxon>Prymnesiophyceae</taxon>
        <taxon>Isochrysidales</taxon>
        <taxon>Isochrysidaceae</taxon>
        <taxon>Chrysotila</taxon>
    </lineage>
</organism>
<dbReference type="InterPro" id="IPR032675">
    <property type="entry name" value="LRR_dom_sf"/>
</dbReference>
<dbReference type="PANTHER" id="PTHR24114:SF2">
    <property type="entry name" value="F-BOX DOMAIN-CONTAINING PROTEIN-RELATED"/>
    <property type="match status" value="1"/>
</dbReference>
<dbReference type="PANTHER" id="PTHR24114">
    <property type="entry name" value="LEUCINE RICH REPEAT FAMILY PROTEIN"/>
    <property type="match status" value="1"/>
</dbReference>
<dbReference type="InterPro" id="IPR001611">
    <property type="entry name" value="Leu-rich_rpt"/>
</dbReference>
<evidence type="ECO:0000313" key="1">
    <source>
        <dbReference type="EMBL" id="CAE0771107.1"/>
    </source>
</evidence>
<dbReference type="SMART" id="SM00368">
    <property type="entry name" value="LRR_RI"/>
    <property type="match status" value="4"/>
</dbReference>
<accession>A0A7S4F3P1</accession>
<proteinExistence type="predicted"/>
<gene>
    <name evidence="1" type="ORF">PCAR00345_LOCUS23719</name>
</gene>
<dbReference type="AlphaFoldDB" id="A0A7S4F3P1"/>
<dbReference type="Gene3D" id="3.80.10.10">
    <property type="entry name" value="Ribonuclease Inhibitor"/>
    <property type="match status" value="2"/>
</dbReference>
<reference evidence="1" key="1">
    <citation type="submission" date="2021-01" db="EMBL/GenBank/DDBJ databases">
        <authorList>
            <person name="Corre E."/>
            <person name="Pelletier E."/>
            <person name="Niang G."/>
            <person name="Scheremetjew M."/>
            <person name="Finn R."/>
            <person name="Kale V."/>
            <person name="Holt S."/>
            <person name="Cochrane G."/>
            <person name="Meng A."/>
            <person name="Brown T."/>
            <person name="Cohen L."/>
        </authorList>
    </citation>
    <scope>NUCLEOTIDE SEQUENCE</scope>
    <source>
        <strain evidence="1">CCMP645</strain>
    </source>
</reference>
<dbReference type="InterPro" id="IPR052394">
    <property type="entry name" value="LRR-containing"/>
</dbReference>
<dbReference type="Pfam" id="PF13516">
    <property type="entry name" value="LRR_6"/>
    <property type="match status" value="2"/>
</dbReference>
<dbReference type="SUPFAM" id="SSF52047">
    <property type="entry name" value="RNI-like"/>
    <property type="match status" value="1"/>
</dbReference>
<dbReference type="EMBL" id="HBIZ01037203">
    <property type="protein sequence ID" value="CAE0771107.1"/>
    <property type="molecule type" value="Transcribed_RNA"/>
</dbReference>
<protein>
    <submittedName>
        <fullName evidence="1">Uncharacterized protein</fullName>
    </submittedName>
</protein>